<name>A0A2D3VGQ0_9PEZI</name>
<evidence type="ECO:0000313" key="4">
    <source>
        <dbReference type="Proteomes" id="UP000225277"/>
    </source>
</evidence>
<feature type="region of interest" description="Disordered" evidence="2">
    <location>
        <begin position="1"/>
        <end position="32"/>
    </location>
</feature>
<gene>
    <name evidence="3" type="ORF">RCC_10914</name>
</gene>
<accession>A0A2D3VGQ0</accession>
<dbReference type="EMBL" id="FJUY01000025">
    <property type="protein sequence ID" value="CZT25185.1"/>
    <property type="molecule type" value="Genomic_DNA"/>
</dbReference>
<keyword evidence="1" id="KW-0175">Coiled coil</keyword>
<evidence type="ECO:0000256" key="2">
    <source>
        <dbReference type="SAM" id="MobiDB-lite"/>
    </source>
</evidence>
<feature type="compositionally biased region" description="Basic residues" evidence="2">
    <location>
        <begin position="82"/>
        <end position="94"/>
    </location>
</feature>
<dbReference type="GeneID" id="35605949"/>
<organism evidence="3 4">
    <name type="scientific">Ramularia collo-cygni</name>
    <dbReference type="NCBI Taxonomy" id="112498"/>
    <lineage>
        <taxon>Eukaryota</taxon>
        <taxon>Fungi</taxon>
        <taxon>Dikarya</taxon>
        <taxon>Ascomycota</taxon>
        <taxon>Pezizomycotina</taxon>
        <taxon>Dothideomycetes</taxon>
        <taxon>Dothideomycetidae</taxon>
        <taxon>Mycosphaerellales</taxon>
        <taxon>Mycosphaerellaceae</taxon>
        <taxon>Ramularia</taxon>
    </lineage>
</organism>
<proteinExistence type="predicted"/>
<feature type="coiled-coil region" evidence="1">
    <location>
        <begin position="106"/>
        <end position="133"/>
    </location>
</feature>
<reference evidence="3 4" key="1">
    <citation type="submission" date="2016-03" db="EMBL/GenBank/DDBJ databases">
        <authorList>
            <person name="Ploux O."/>
        </authorList>
    </citation>
    <scope>NUCLEOTIDE SEQUENCE [LARGE SCALE GENOMIC DNA]</scope>
    <source>
        <strain evidence="3 4">URUG2</strain>
    </source>
</reference>
<keyword evidence="4" id="KW-1185">Reference proteome</keyword>
<feature type="compositionally biased region" description="Basic and acidic residues" evidence="2">
    <location>
        <begin position="8"/>
        <end position="20"/>
    </location>
</feature>
<dbReference type="RefSeq" id="XP_023631908.1">
    <property type="nucleotide sequence ID" value="XM_023776140.1"/>
</dbReference>
<protein>
    <submittedName>
        <fullName evidence="3">Uncharacterized protein</fullName>
    </submittedName>
</protein>
<sequence>MTSHPPAKAREMEYHSELRRQNSPHRLVYPGERTGSTLNELYADLMQSTVEGKNKATLPLEDDNNAVHDIAVHGPVADVKLPSRRRRNSKSAPRKRNEDMAGMTLNEQYAAMIQAAMEEMDQLEMDPDNASEELQEEIRRFRAEFQEVME</sequence>
<evidence type="ECO:0000313" key="3">
    <source>
        <dbReference type="EMBL" id="CZT25185.1"/>
    </source>
</evidence>
<dbReference type="AlphaFoldDB" id="A0A2D3VGQ0"/>
<dbReference type="Proteomes" id="UP000225277">
    <property type="component" value="Unassembled WGS sequence"/>
</dbReference>
<feature type="region of interest" description="Disordered" evidence="2">
    <location>
        <begin position="74"/>
        <end position="102"/>
    </location>
</feature>
<evidence type="ECO:0000256" key="1">
    <source>
        <dbReference type="SAM" id="Coils"/>
    </source>
</evidence>